<dbReference type="RefSeq" id="WP_081152867.1">
    <property type="nucleotide sequence ID" value="NZ_CP020465.1"/>
</dbReference>
<gene>
    <name evidence="1" type="ORF">B5D82_15795</name>
</gene>
<dbReference type="KEGG" id="cber:B5D82_15795"/>
<dbReference type="AlphaFoldDB" id="A0A222GB17"/>
<evidence type="ECO:0000313" key="2">
    <source>
        <dbReference type="Proteomes" id="UP000202259"/>
    </source>
</evidence>
<dbReference type="OrthoDB" id="5888461at2"/>
<organism evidence="1 2">
    <name type="scientific">Cognaticolwellia beringensis</name>
    <dbReference type="NCBI Taxonomy" id="1967665"/>
    <lineage>
        <taxon>Bacteria</taxon>
        <taxon>Pseudomonadati</taxon>
        <taxon>Pseudomonadota</taxon>
        <taxon>Gammaproteobacteria</taxon>
        <taxon>Alteromonadales</taxon>
        <taxon>Colwelliaceae</taxon>
        <taxon>Cognaticolwellia</taxon>
    </lineage>
</organism>
<accession>A0A222GB17</accession>
<dbReference type="EMBL" id="CP020465">
    <property type="protein sequence ID" value="ASP49096.1"/>
    <property type="molecule type" value="Genomic_DNA"/>
</dbReference>
<name>A0A222GB17_9GAMM</name>
<proteinExistence type="predicted"/>
<keyword evidence="2" id="KW-1185">Reference proteome</keyword>
<reference evidence="1 2" key="1">
    <citation type="submission" date="2017-08" db="EMBL/GenBank/DDBJ databases">
        <title>Complete genome of Colwellia sp. NB097-1, a psychrophile bacterium ioslated from Bering Sea.</title>
        <authorList>
            <person name="Chen X."/>
        </authorList>
    </citation>
    <scope>NUCLEOTIDE SEQUENCE [LARGE SCALE GENOMIC DNA]</scope>
    <source>
        <strain evidence="1 2">NB097-1</strain>
    </source>
</reference>
<protein>
    <submittedName>
        <fullName evidence="1">Uncharacterized protein</fullName>
    </submittedName>
</protein>
<evidence type="ECO:0000313" key="1">
    <source>
        <dbReference type="EMBL" id="ASP49096.1"/>
    </source>
</evidence>
<dbReference type="Proteomes" id="UP000202259">
    <property type="component" value="Chromosome"/>
</dbReference>
<sequence length="212" mass="24402">MSDNTYIDVPFNYRHHCWFCSEPAGHSFTFPHSAHLVFDCPHHPLTLPSCLECARAANKAEVRNIWQVEQSVKVYLINKYRKDLAIGLNWTEEELANSGFEGGSFAGFQKSAWFMYQVAKDRVNFRGWPLVLDGIEITNEDIEREFCFDGVSYPSIDQAMEHYSLNFNLDLDFLRRVLAKIGPQSFAKAVRFCRLYVGATPNEKSLALREFS</sequence>